<feature type="compositionally biased region" description="Basic and acidic residues" evidence="1">
    <location>
        <begin position="657"/>
        <end position="667"/>
    </location>
</feature>
<feature type="compositionally biased region" description="Polar residues" evidence="1">
    <location>
        <begin position="1208"/>
        <end position="1221"/>
    </location>
</feature>
<feature type="compositionally biased region" description="Polar residues" evidence="1">
    <location>
        <begin position="1376"/>
        <end position="1386"/>
    </location>
</feature>
<evidence type="ECO:0000256" key="1">
    <source>
        <dbReference type="SAM" id="MobiDB-lite"/>
    </source>
</evidence>
<feature type="compositionally biased region" description="Polar residues" evidence="1">
    <location>
        <begin position="89"/>
        <end position="105"/>
    </location>
</feature>
<comment type="caution">
    <text evidence="2">The sequence shown here is derived from an EMBL/GenBank/DDBJ whole genome shotgun (WGS) entry which is preliminary data.</text>
</comment>
<accession>A0AAV8UXK0</accession>
<proteinExistence type="predicted"/>
<feature type="compositionally biased region" description="Basic and acidic residues" evidence="1">
    <location>
        <begin position="704"/>
        <end position="713"/>
    </location>
</feature>
<feature type="compositionally biased region" description="Acidic residues" evidence="1">
    <location>
        <begin position="1115"/>
        <end position="1125"/>
    </location>
</feature>
<feature type="compositionally biased region" description="Acidic residues" evidence="1">
    <location>
        <begin position="138"/>
        <end position="150"/>
    </location>
</feature>
<feature type="compositionally biased region" description="Basic and acidic residues" evidence="1">
    <location>
        <begin position="1334"/>
        <end position="1345"/>
    </location>
</feature>
<gene>
    <name evidence="2" type="ORF">NDN08_002547</name>
</gene>
<sequence>MMEPISGFVITVGSSYSKEPRRADISRRCQKVKVWQSSGDKRTDASVNDDDYWADLAKDIYGELPEDSSKAEKKPKFVYPDNVDPKSFFNPSDEMSQAFDQWTSSLKKDMTKPEADLEARDPKKETEFWRKSAQNLLSDDEQEAAADETELSSSEKIDRGKSKEGGDTVASSIVKREQMPIVQQSKEGARNSIFSFLSSAVRSGFDRALNTILSSQDNTKRKERRKSQAEDTATTESVQDEEDEDVEEEYDEDFVEYEEEDGEDDGEYEYDDADYEYGEEDNEYDEDNGIVNEDDTDFDDDFEGDYDEDLEEDVEEDTAVAAERVELAGASRTVYPPASEADLPDVSMYNDLVEEIYGDPKDQKSAEESDAPKWVYPDDVDPKQFFNQSDEDKTAWYSWNESFTGDADSGVQVPESRDPAKETDFWRGAATEIVDEARKAEPSPVSKDVLKPTGSYSYLAEGKASLYADVTDEPDEIKPADLEDMNADVANDVNDVARLTKEKDAALVEQSESPRGGAEVKPPEEATGLDLDVPTFDGGFSEPAEKPRGDTEADLFQTISRRSKPQGKSGPVFQYPEGVDRSTFFDDNPEEKSAWSSWNEALIREAEDFSEEVEMRDPGKETDFWRGAARSITGTEAGQKSDLAGATSTGEASQGLEQRDPAKETDFWRGAARDLIGGNAAADAGSQITSDVSQPAQSFEDTEEKSPELREAEAADEDNSGPKWVYPEDVDPDEFFIESAEDKAAWGSWNQALIREAQEASGETTYRDPAKETDFWRGAAQDIAEEVSREGVPAEANREPPTAPLPNDPTKIWQAARDVAAKTQALQSDLQDEVVNFNPYEESDTYKDAAKEVIAGLQQQGKEPAEDLVADLQQRKEAYDALASEEDALTDGREVSINDWDPDRDWRRFDDIGAELERQREALENRSQYLQEKAEDEADSDPLETAPEMEQLRYVDETGRELTPEEVQMLETGDTVFVDEQGHIVDKDGNMIDTTNSDMGSTAAPDMAQPTIEETTIEFPTQQSPIDDDTPIESAMKPPVVLGSAPTMGRKRFSSSTYGGSRGGIEQDIKALEAQGFSLRDPKADAEAWRDAAREVGSAGTETDVVQSPGQGAVDAEETTSDTAEESTASTAEKTTASVAKETTASVAQETTASVSQETTTSVAQEASASAAQETTASVARETTASIAPETTSGVPQEWKQIAKDLGTSASDRAPETTSGVPQERKQIAKDLGTAETETEVSQAQEKALEDEETPAGLTDPWRAAAREVGYIVNENELPSPEESVEPNQPLSAEPQSSAAEQAQTKSQDPVDEASAWSSWSTAQNAWQSNLENLEQRDPEKEVDMWRGTAQEVAGSSSSEKGGDWGSGLGEAPTEQAWSSWNTSNPLGEPETFSWWKNRTDGVPQGRRENPSASADPSFWSGMVDSVTQPSPPQPSPPQPEEQNSRARDLGDSVNMWKDFAKDVKEVKPEDDVVSPDGQTGTNGEER</sequence>
<feature type="compositionally biased region" description="Polar residues" evidence="1">
    <location>
        <begin position="1316"/>
        <end position="1333"/>
    </location>
</feature>
<feature type="compositionally biased region" description="Basic and acidic residues" evidence="1">
    <location>
        <begin position="358"/>
        <end position="371"/>
    </location>
</feature>
<feature type="compositionally biased region" description="Basic and acidic residues" evidence="1">
    <location>
        <begin position="64"/>
        <end position="75"/>
    </location>
</feature>
<keyword evidence="3" id="KW-1185">Reference proteome</keyword>
<feature type="region of interest" description="Disordered" evidence="1">
    <location>
        <begin position="608"/>
        <end position="729"/>
    </location>
</feature>
<feature type="region of interest" description="Disordered" evidence="1">
    <location>
        <begin position="926"/>
        <end position="954"/>
    </location>
</feature>
<feature type="region of interest" description="Disordered" evidence="1">
    <location>
        <begin position="64"/>
        <end position="189"/>
    </location>
</feature>
<feature type="compositionally biased region" description="Basic and acidic residues" evidence="1">
    <location>
        <begin position="608"/>
        <end position="624"/>
    </location>
</feature>
<feature type="compositionally biased region" description="Basic and acidic residues" evidence="1">
    <location>
        <begin position="1459"/>
        <end position="1471"/>
    </location>
</feature>
<feature type="compositionally biased region" description="Polar residues" evidence="1">
    <location>
        <begin position="1149"/>
        <end position="1158"/>
    </location>
</feature>
<feature type="region of interest" description="Disordered" evidence="1">
    <location>
        <begin position="1076"/>
        <end position="1487"/>
    </location>
</feature>
<organism evidence="2 3">
    <name type="scientific">Rhodosorus marinus</name>
    <dbReference type="NCBI Taxonomy" id="101924"/>
    <lineage>
        <taxon>Eukaryota</taxon>
        <taxon>Rhodophyta</taxon>
        <taxon>Stylonematophyceae</taxon>
        <taxon>Stylonematales</taxon>
        <taxon>Stylonemataceae</taxon>
        <taxon>Rhodosorus</taxon>
    </lineage>
</organism>
<feature type="compositionally biased region" description="Low complexity" evidence="1">
    <location>
        <begin position="1289"/>
        <end position="1304"/>
    </location>
</feature>
<feature type="compositionally biased region" description="Polar residues" evidence="1">
    <location>
        <begin position="686"/>
        <end position="699"/>
    </location>
</feature>
<feature type="region of interest" description="Disordered" evidence="1">
    <location>
        <begin position="357"/>
        <end position="381"/>
    </location>
</feature>
<protein>
    <submittedName>
        <fullName evidence="2">Uncharacterized protein</fullName>
    </submittedName>
</protein>
<name>A0AAV8UXK0_9RHOD</name>
<feature type="compositionally biased region" description="Basic and acidic residues" evidence="1">
    <location>
        <begin position="106"/>
        <end position="130"/>
    </location>
</feature>
<dbReference type="EMBL" id="JAMWBK010000004">
    <property type="protein sequence ID" value="KAJ8906047.1"/>
    <property type="molecule type" value="Genomic_DNA"/>
</dbReference>
<feature type="region of interest" description="Disordered" evidence="1">
    <location>
        <begin position="788"/>
        <end position="809"/>
    </location>
</feature>
<feature type="compositionally biased region" description="Low complexity" evidence="1">
    <location>
        <begin position="1159"/>
        <end position="1180"/>
    </location>
</feature>
<feature type="compositionally biased region" description="Low complexity" evidence="1">
    <location>
        <begin position="1126"/>
        <end position="1148"/>
    </location>
</feature>
<feature type="region of interest" description="Disordered" evidence="1">
    <location>
        <begin position="1019"/>
        <end position="1064"/>
    </location>
</feature>
<evidence type="ECO:0000313" key="3">
    <source>
        <dbReference type="Proteomes" id="UP001157974"/>
    </source>
</evidence>
<feature type="compositionally biased region" description="Basic and acidic residues" evidence="1">
    <location>
        <begin position="1080"/>
        <end position="1094"/>
    </location>
</feature>
<feature type="compositionally biased region" description="Polar residues" evidence="1">
    <location>
        <begin position="646"/>
        <end position="656"/>
    </location>
</feature>
<dbReference type="Proteomes" id="UP001157974">
    <property type="component" value="Unassembled WGS sequence"/>
</dbReference>
<feature type="compositionally biased region" description="Acidic residues" evidence="1">
    <location>
        <begin position="238"/>
        <end position="314"/>
    </location>
</feature>
<evidence type="ECO:0000313" key="2">
    <source>
        <dbReference type="EMBL" id="KAJ8906047.1"/>
    </source>
</evidence>
<feature type="compositionally biased region" description="Pro residues" evidence="1">
    <location>
        <begin position="1430"/>
        <end position="1440"/>
    </location>
</feature>
<feature type="compositionally biased region" description="Polar residues" evidence="1">
    <location>
        <begin position="1181"/>
        <end position="1195"/>
    </location>
</feature>
<reference evidence="2 3" key="1">
    <citation type="journal article" date="2023" name="Nat. Commun.">
        <title>Origin of minicircular mitochondrial genomes in red algae.</title>
        <authorList>
            <person name="Lee Y."/>
            <person name="Cho C.H."/>
            <person name="Lee Y.M."/>
            <person name="Park S.I."/>
            <person name="Yang J.H."/>
            <person name="West J.A."/>
            <person name="Bhattacharya D."/>
            <person name="Yoon H.S."/>
        </authorList>
    </citation>
    <scope>NUCLEOTIDE SEQUENCE [LARGE SCALE GENOMIC DNA]</scope>
    <source>
        <strain evidence="2 3">CCMP1338</strain>
        <tissue evidence="2">Whole cell</tissue>
    </source>
</reference>
<feature type="compositionally biased region" description="Polar residues" evidence="1">
    <location>
        <begin position="1100"/>
        <end position="1110"/>
    </location>
</feature>
<feature type="region of interest" description="Disordered" evidence="1">
    <location>
        <begin position="502"/>
        <end position="596"/>
    </location>
</feature>
<feature type="compositionally biased region" description="Basic and acidic residues" evidence="1">
    <location>
        <begin position="153"/>
        <end position="166"/>
    </location>
</feature>
<feature type="compositionally biased region" description="Polar residues" evidence="1">
    <location>
        <begin position="1477"/>
        <end position="1487"/>
    </location>
</feature>
<feature type="region of interest" description="Disordered" evidence="1">
    <location>
        <begin position="211"/>
        <end position="314"/>
    </location>
</feature>